<sequence length="66" mass="7746">MKIRGYRIELGEVSAVLNKCPGIKDCFIAIKDESKSKKFIMAYYISDNDLEENYIRDYMKNHLPII</sequence>
<gene>
    <name evidence="1" type="ORF">KEH51_17170</name>
</gene>
<dbReference type="InterPro" id="IPR045851">
    <property type="entry name" value="AMP-bd_C_sf"/>
</dbReference>
<proteinExistence type="predicted"/>
<dbReference type="Gene3D" id="3.30.300.30">
    <property type="match status" value="1"/>
</dbReference>
<dbReference type="Proteomes" id="UP000680045">
    <property type="component" value="Unassembled WGS sequence"/>
</dbReference>
<dbReference type="EMBL" id="JAGTPW010000031">
    <property type="protein sequence ID" value="MBR8645290.1"/>
    <property type="molecule type" value="Genomic_DNA"/>
</dbReference>
<accession>A0A941FJC9</accession>
<dbReference type="SUPFAM" id="SSF56801">
    <property type="entry name" value="Acetyl-CoA synthetase-like"/>
    <property type="match status" value="1"/>
</dbReference>
<evidence type="ECO:0008006" key="3">
    <source>
        <dbReference type="Google" id="ProtNLM"/>
    </source>
</evidence>
<organism evidence="1 2">
    <name type="scientific">Peribacillus frigoritolerans</name>
    <dbReference type="NCBI Taxonomy" id="450367"/>
    <lineage>
        <taxon>Bacteria</taxon>
        <taxon>Bacillati</taxon>
        <taxon>Bacillota</taxon>
        <taxon>Bacilli</taxon>
        <taxon>Bacillales</taxon>
        <taxon>Bacillaceae</taxon>
        <taxon>Peribacillus</taxon>
    </lineage>
</organism>
<dbReference type="AlphaFoldDB" id="A0A941FJC9"/>
<evidence type="ECO:0000313" key="2">
    <source>
        <dbReference type="Proteomes" id="UP000680045"/>
    </source>
</evidence>
<evidence type="ECO:0000313" key="1">
    <source>
        <dbReference type="EMBL" id="MBR8645290.1"/>
    </source>
</evidence>
<protein>
    <recommendedName>
        <fullName evidence="3">AMP-binding enzyme C-terminal domain-containing protein</fullName>
    </recommendedName>
</protein>
<reference evidence="1" key="1">
    <citation type="submission" date="2021-04" db="EMBL/GenBank/DDBJ databases">
        <title>Whole genome sequencing of Enterococci isolates from hospitalized patients.</title>
        <authorList>
            <person name="Ogoti B.M."/>
            <person name="Onyambu F.G."/>
        </authorList>
    </citation>
    <scope>NUCLEOTIDE SEQUENCE</scope>
    <source>
        <strain evidence="1">242</strain>
    </source>
</reference>
<name>A0A941FJC9_9BACI</name>
<comment type="caution">
    <text evidence="1">The sequence shown here is derived from an EMBL/GenBank/DDBJ whole genome shotgun (WGS) entry which is preliminary data.</text>
</comment>